<evidence type="ECO:0000256" key="1">
    <source>
        <dbReference type="ARBA" id="ARBA00004123"/>
    </source>
</evidence>
<dbReference type="PANTHER" id="PTHR20938:SF0">
    <property type="entry name" value="INTEGRATOR COMPLEX SUBUNIT 4"/>
    <property type="match status" value="1"/>
</dbReference>
<accession>A0A077WG76</accession>
<dbReference type="Pfam" id="PF25458">
    <property type="entry name" value="INTS4_C"/>
    <property type="match status" value="1"/>
</dbReference>
<organism evidence="4">
    <name type="scientific">Lichtheimia ramosa</name>
    <dbReference type="NCBI Taxonomy" id="688394"/>
    <lineage>
        <taxon>Eukaryota</taxon>
        <taxon>Fungi</taxon>
        <taxon>Fungi incertae sedis</taxon>
        <taxon>Mucoromycota</taxon>
        <taxon>Mucoromycotina</taxon>
        <taxon>Mucoromycetes</taxon>
        <taxon>Mucorales</taxon>
        <taxon>Lichtheimiaceae</taxon>
        <taxon>Lichtheimia</taxon>
    </lineage>
</organism>
<dbReference type="GO" id="GO:0016180">
    <property type="term" value="P:snRNA processing"/>
    <property type="evidence" value="ECO:0007669"/>
    <property type="project" value="TreeGrafter"/>
</dbReference>
<dbReference type="PANTHER" id="PTHR20938">
    <property type="entry name" value="INTEGRATOR COMPLEX SUBUNIT 4"/>
    <property type="match status" value="1"/>
</dbReference>
<dbReference type="OrthoDB" id="18190at2759"/>
<evidence type="ECO:0000256" key="2">
    <source>
        <dbReference type="ARBA" id="ARBA00023242"/>
    </source>
</evidence>
<dbReference type="EMBL" id="LK023317">
    <property type="protein sequence ID" value="CDS05682.1"/>
    <property type="molecule type" value="Genomic_DNA"/>
</dbReference>
<protein>
    <recommendedName>
        <fullName evidence="3">Integrator complex subunit 4/Protein SIEL C-terminal Ig-like domain-containing protein</fullName>
    </recommendedName>
</protein>
<dbReference type="InterPro" id="IPR057412">
    <property type="entry name" value="INTS4_C"/>
</dbReference>
<comment type="subcellular location">
    <subcellularLocation>
        <location evidence="1">Nucleus</location>
    </subcellularLocation>
</comment>
<evidence type="ECO:0000313" key="4">
    <source>
        <dbReference type="EMBL" id="CDS05682.1"/>
    </source>
</evidence>
<dbReference type="AlphaFoldDB" id="A0A077WG76"/>
<evidence type="ECO:0000259" key="3">
    <source>
        <dbReference type="Pfam" id="PF25458"/>
    </source>
</evidence>
<gene>
    <name evidence="4" type="ORF">LRAMOSA08210</name>
</gene>
<sequence length="360" mass="41177">MSMLARLEQHIQQQRYADADVVVTDAIKSFQYLTSIQSTSTNEIQDEAQLAIAYLECYHQVLKIKTSYGSPSFGVSGQLLAAALLRQSSSLFSNPKQSHLGIQHLQGSIKASREAKHVTPLLLLISPAFDRFKEKSIELQSLFAAFIRRIDDVRKYFDDASWVKYEIEQLRSSLVDAQETFSPSIVYELYKSIKGYVPMMIDLDNSTKYMHAVITSPVPNPDKPFKYPAAFPGKIEFEADLYNSRDVHDIGIEVVLPDQSSRIFWPTHKDFTPITPYCYKLQTELHIPETNIWTEPGSIILRMVRSFTPDLPELDLYILNYPNAGANSIDLKDRTASVVISKEIQYTLWPYYLHNRPPIR</sequence>
<feature type="domain" description="Integrator complex subunit 4/Protein SIEL C-terminal Ig-like" evidence="3">
    <location>
        <begin position="213"/>
        <end position="351"/>
    </location>
</feature>
<proteinExistence type="predicted"/>
<name>A0A077WG76_9FUNG</name>
<reference evidence="4" key="1">
    <citation type="journal article" date="2014" name="Genome Announc.">
        <title>De novo whole-genome sequence and genome annotation of Lichtheimia ramosa.</title>
        <authorList>
            <person name="Linde J."/>
            <person name="Schwartze V."/>
            <person name="Binder U."/>
            <person name="Lass-Florl C."/>
            <person name="Voigt K."/>
            <person name="Horn F."/>
        </authorList>
    </citation>
    <scope>NUCLEOTIDE SEQUENCE</scope>
    <source>
        <strain evidence="4">JMRC FSU:6197</strain>
    </source>
</reference>
<dbReference type="GO" id="GO:0032039">
    <property type="term" value="C:integrator complex"/>
    <property type="evidence" value="ECO:0007669"/>
    <property type="project" value="TreeGrafter"/>
</dbReference>
<keyword evidence="2" id="KW-0539">Nucleus</keyword>